<dbReference type="GO" id="GO:0005576">
    <property type="term" value="C:extracellular region"/>
    <property type="evidence" value="ECO:0007669"/>
    <property type="project" value="UniProtKB-SubCell"/>
</dbReference>
<evidence type="ECO:0000256" key="5">
    <source>
        <dbReference type="RuleBase" id="RU362066"/>
    </source>
</evidence>
<dbReference type="InterPro" id="IPR040026">
    <property type="entry name" value="FliD"/>
</dbReference>
<reference evidence="8 9" key="1">
    <citation type="journal article" date="2017" name="ISME J.">
        <title>Energy and carbon metabolisms in a deep terrestrial subsurface fluid microbial community.</title>
        <authorList>
            <person name="Momper L."/>
            <person name="Jungbluth S.P."/>
            <person name="Lee M.D."/>
            <person name="Amend J.P."/>
        </authorList>
    </citation>
    <scope>NUCLEOTIDE SEQUENCE [LARGE SCALE GENOMIC DNA]</scope>
    <source>
        <strain evidence="8">SURF_26</strain>
    </source>
</reference>
<keyword evidence="5" id="KW-0964">Secreted</keyword>
<dbReference type="InterPro" id="IPR010809">
    <property type="entry name" value="FliD_C"/>
</dbReference>
<dbReference type="Pfam" id="PF02465">
    <property type="entry name" value="FliD_N"/>
    <property type="match status" value="1"/>
</dbReference>
<comment type="subunit">
    <text evidence="2 5">Homopentamer.</text>
</comment>
<dbReference type="GO" id="GO:0007155">
    <property type="term" value="P:cell adhesion"/>
    <property type="evidence" value="ECO:0007669"/>
    <property type="project" value="InterPro"/>
</dbReference>
<dbReference type="EMBL" id="QZJZ01000010">
    <property type="protein sequence ID" value="RJP61655.1"/>
    <property type="molecule type" value="Genomic_DNA"/>
</dbReference>
<evidence type="ECO:0000259" key="7">
    <source>
        <dbReference type="Pfam" id="PF07195"/>
    </source>
</evidence>
<comment type="subcellular location">
    <subcellularLocation>
        <location evidence="5">Secreted</location>
    </subcellularLocation>
    <subcellularLocation>
        <location evidence="5">Bacterial flagellum</location>
    </subcellularLocation>
</comment>
<protein>
    <recommendedName>
        <fullName evidence="5">Flagellar hook-associated protein 2</fullName>
        <shortName evidence="5">HAP2</shortName>
    </recommendedName>
    <alternativeName>
        <fullName evidence="5">Flagellar cap protein</fullName>
    </alternativeName>
</protein>
<evidence type="ECO:0000313" key="9">
    <source>
        <dbReference type="Proteomes" id="UP000266426"/>
    </source>
</evidence>
<evidence type="ECO:0000256" key="1">
    <source>
        <dbReference type="ARBA" id="ARBA00009764"/>
    </source>
</evidence>
<dbReference type="Proteomes" id="UP000266426">
    <property type="component" value="Unassembled WGS sequence"/>
</dbReference>
<dbReference type="Pfam" id="PF07195">
    <property type="entry name" value="FliD_C"/>
    <property type="match status" value="1"/>
</dbReference>
<keyword evidence="4 5" id="KW-0975">Bacterial flagellum</keyword>
<dbReference type="PANTHER" id="PTHR30288:SF0">
    <property type="entry name" value="FLAGELLAR HOOK-ASSOCIATED PROTEIN 2"/>
    <property type="match status" value="1"/>
</dbReference>
<dbReference type="InterPro" id="IPR010810">
    <property type="entry name" value="Flagellin_hook_IN_motif"/>
</dbReference>
<keyword evidence="3" id="KW-0175">Coiled coil</keyword>
<evidence type="ECO:0000256" key="3">
    <source>
        <dbReference type="ARBA" id="ARBA00023054"/>
    </source>
</evidence>
<comment type="caution">
    <text evidence="8">The sequence shown here is derived from an EMBL/GenBank/DDBJ whole genome shotgun (WGS) entry which is preliminary data.</text>
</comment>
<dbReference type="GO" id="GO:0009421">
    <property type="term" value="C:bacterial-type flagellum filament cap"/>
    <property type="evidence" value="ECO:0007669"/>
    <property type="project" value="InterPro"/>
</dbReference>
<comment type="function">
    <text evidence="5">Required for morphogenesis and for the elongation of the flagellar filament by facilitating polymerization of the flagellin monomers at the tip of growing filament. Forms a capping structure, which prevents flagellin subunits (transported through the central channel of the flagellum) from leaking out without polymerization at the distal end.</text>
</comment>
<evidence type="ECO:0000259" key="6">
    <source>
        <dbReference type="Pfam" id="PF02465"/>
    </source>
</evidence>
<name>A0A3A4R8Y8_9BACT</name>
<evidence type="ECO:0000256" key="2">
    <source>
        <dbReference type="ARBA" id="ARBA00011255"/>
    </source>
</evidence>
<dbReference type="GO" id="GO:0071973">
    <property type="term" value="P:bacterial-type flagellum-dependent cell motility"/>
    <property type="evidence" value="ECO:0007669"/>
    <property type="project" value="TreeGrafter"/>
</dbReference>
<dbReference type="InterPro" id="IPR003481">
    <property type="entry name" value="FliD_N"/>
</dbReference>
<accession>A0A3A4R8Y8</accession>
<organism evidence="8 9">
    <name type="scientific">Candidatus Auribacter fodinae</name>
    <dbReference type="NCBI Taxonomy" id="2093366"/>
    <lineage>
        <taxon>Bacteria</taxon>
        <taxon>Pseudomonadati</taxon>
        <taxon>Candidatus Auribacterota</taxon>
        <taxon>Candidatus Auribacteria</taxon>
        <taxon>Candidatus Auribacterales</taxon>
        <taxon>Candidatus Auribacteraceae</taxon>
        <taxon>Candidatus Auribacter</taxon>
    </lineage>
</organism>
<gene>
    <name evidence="8" type="ORF">C4541_01260</name>
</gene>
<sequence length="622" mass="67190">MSDIHYERHLQLIRIVSGGTGSMAVSTMVEIQDTISKIIQYEREPLTKLEQDKAGLQRKNTAWSEIDSSLESLQAKLEALKSESTFLGKTVSSTDTGVATASASVDSIQATYQIDVQQLAQVAKITSSGSLGLSEASYAVLQSSEEINASGGASVTVNPNVSFASGSAAIGLDLDKTVVSGSFSINDIEISVTGSDTIYTILSKINSSSAGVTATFDEDTDKIVLTSTTGGSGESITLDDDTSGFLDAMKLTATNGNPAQDFTDGEDAGLYRALDETVLTQGTNAVQDGYFMINNITFKVDVDQDSLQSILNRINNSSAGVTAYLDDVTGKLTLSSKTTGEDIYLQNDTSNFLKKLQLMDRSADLDGTTGKAHYQGTQAQVMVNGELLYRDGNTFTLGGTSITVNTLGDATISVNQDEEKAVSAVRDFVNQFNNSMTLIDTNLRSTLKNDRTLMNLKREMQRKFFSDVSNSGTFRSLGQVGISFVSTGGYGLGRLKFTQADFREALRSKSEDVMKLFADDTDDDGIYDDGGIANIAKTYLDHYTKSTDGVFTSKVDSNSKRATYYDKRIEKEQEKLDKREKDLLAEFQKLNSAISSMESQVQSIQAFSASMSAITASYLQSR</sequence>
<dbReference type="Pfam" id="PF07196">
    <property type="entry name" value="Flagellin_IN"/>
    <property type="match status" value="2"/>
</dbReference>
<dbReference type="AlphaFoldDB" id="A0A3A4R8Y8"/>
<feature type="domain" description="Flagellar hook-associated protein 2 N-terminal" evidence="6">
    <location>
        <begin position="29"/>
        <end position="122"/>
    </location>
</feature>
<dbReference type="PANTHER" id="PTHR30288">
    <property type="entry name" value="FLAGELLAR CAP/ASSEMBLY PROTEIN FLID"/>
    <property type="match status" value="1"/>
</dbReference>
<dbReference type="Gene3D" id="3.30.70.2120">
    <property type="match status" value="1"/>
</dbReference>
<evidence type="ECO:0000313" key="8">
    <source>
        <dbReference type="EMBL" id="RJP61655.1"/>
    </source>
</evidence>
<dbReference type="GO" id="GO:0009424">
    <property type="term" value="C:bacterial-type flagellum hook"/>
    <property type="evidence" value="ECO:0007669"/>
    <property type="project" value="UniProtKB-UniRule"/>
</dbReference>
<feature type="domain" description="Flagellar hook-associated protein 2 C-terminal" evidence="7">
    <location>
        <begin position="377"/>
        <end position="598"/>
    </location>
</feature>
<comment type="similarity">
    <text evidence="1 5">Belongs to the FliD family.</text>
</comment>
<proteinExistence type="inferred from homology"/>
<evidence type="ECO:0000256" key="4">
    <source>
        <dbReference type="ARBA" id="ARBA00023143"/>
    </source>
</evidence>